<dbReference type="Proteomes" id="UP001297092">
    <property type="component" value="Unassembled WGS sequence"/>
</dbReference>
<accession>A0ABS5S2M5</accession>
<gene>
    <name evidence="2" type="ORF">KIV10_00785</name>
</gene>
<evidence type="ECO:0000256" key="1">
    <source>
        <dbReference type="SAM" id="SignalP"/>
    </source>
</evidence>
<protein>
    <recommendedName>
        <fullName evidence="4">DUF4412 domain-containing protein</fullName>
    </recommendedName>
</protein>
<comment type="caution">
    <text evidence="2">The sequence shown here is derived from an EMBL/GenBank/DDBJ whole genome shotgun (WGS) entry which is preliminary data.</text>
</comment>
<dbReference type="RefSeq" id="WP_214111584.1">
    <property type="nucleotide sequence ID" value="NZ_JAHCTB010000001.1"/>
</dbReference>
<reference evidence="2 3" key="1">
    <citation type="submission" date="2021-05" db="EMBL/GenBank/DDBJ databases">
        <title>Aequorivita echinoideorum JCM 30378 genome.</title>
        <authorList>
            <person name="Zhang H."/>
            <person name="Li C."/>
        </authorList>
    </citation>
    <scope>NUCLEOTIDE SEQUENCE [LARGE SCALE GENOMIC DNA]</scope>
    <source>
        <strain evidence="2 3">JCM30378</strain>
    </source>
</reference>
<evidence type="ECO:0008006" key="4">
    <source>
        <dbReference type="Google" id="ProtNLM"/>
    </source>
</evidence>
<organism evidence="2 3">
    <name type="scientific">Aequorivita echinoideorum</name>
    <dbReference type="NCBI Taxonomy" id="1549647"/>
    <lineage>
        <taxon>Bacteria</taxon>
        <taxon>Pseudomonadati</taxon>
        <taxon>Bacteroidota</taxon>
        <taxon>Flavobacteriia</taxon>
        <taxon>Flavobacteriales</taxon>
        <taxon>Flavobacteriaceae</taxon>
        <taxon>Aequorivita</taxon>
    </lineage>
</organism>
<feature type="chain" id="PRO_5046425751" description="DUF4412 domain-containing protein" evidence="1">
    <location>
        <begin position="22"/>
        <end position="257"/>
    </location>
</feature>
<keyword evidence="3" id="KW-1185">Reference proteome</keyword>
<name>A0ABS5S2M5_9FLAO</name>
<sequence>MKTFVKCIFIYFLLLSTAAQAQFFKKLKERVVNATENTVLNKSEKETTKNVDGAMDGALDFEKKESEKSVIPDRKFEFDYEYKMQLTTDGQSLPMVMYLKSNADYIGMVTKVDNSTVINVVDGKNELVYMFMDVSGQKMLHTTAIKNSGKNDEKIEDYTVTDLPQKTILGFPATGKQLENKTHRIILYYTQEAGVGNNAMAKSDKQYAPLKNYFNDNEDVLVLYVENMDKKKPKNSGTMEAISLKQNKVTLDTADYN</sequence>
<evidence type="ECO:0000313" key="2">
    <source>
        <dbReference type="EMBL" id="MBT0606705.1"/>
    </source>
</evidence>
<feature type="signal peptide" evidence="1">
    <location>
        <begin position="1"/>
        <end position="21"/>
    </location>
</feature>
<keyword evidence="1" id="KW-0732">Signal</keyword>
<dbReference type="EMBL" id="JAHCTB010000001">
    <property type="protein sequence ID" value="MBT0606705.1"/>
    <property type="molecule type" value="Genomic_DNA"/>
</dbReference>
<evidence type="ECO:0000313" key="3">
    <source>
        <dbReference type="Proteomes" id="UP001297092"/>
    </source>
</evidence>
<proteinExistence type="predicted"/>